<organism evidence="1">
    <name type="scientific">marine sediment metagenome</name>
    <dbReference type="NCBI Taxonomy" id="412755"/>
    <lineage>
        <taxon>unclassified sequences</taxon>
        <taxon>metagenomes</taxon>
        <taxon>ecological metagenomes</taxon>
    </lineage>
</organism>
<evidence type="ECO:0000313" key="1">
    <source>
        <dbReference type="EMBL" id="GAG83878.1"/>
    </source>
</evidence>
<dbReference type="AlphaFoldDB" id="X1BIF1"/>
<accession>X1BIF1</accession>
<gene>
    <name evidence="1" type="ORF">S01H4_21969</name>
</gene>
<dbReference type="EMBL" id="BART01010008">
    <property type="protein sequence ID" value="GAG83878.1"/>
    <property type="molecule type" value="Genomic_DNA"/>
</dbReference>
<reference evidence="1" key="1">
    <citation type="journal article" date="2014" name="Front. Microbiol.">
        <title>High frequency of phylogenetically diverse reductive dehalogenase-homologous genes in deep subseafloor sedimentary metagenomes.</title>
        <authorList>
            <person name="Kawai M."/>
            <person name="Futagami T."/>
            <person name="Toyoda A."/>
            <person name="Takaki Y."/>
            <person name="Nishi S."/>
            <person name="Hori S."/>
            <person name="Arai W."/>
            <person name="Tsubouchi T."/>
            <person name="Morono Y."/>
            <person name="Uchiyama I."/>
            <person name="Ito T."/>
            <person name="Fujiyama A."/>
            <person name="Inagaki F."/>
            <person name="Takami H."/>
        </authorList>
    </citation>
    <scope>NUCLEOTIDE SEQUENCE</scope>
    <source>
        <strain evidence="1">Expedition CK06-06</strain>
    </source>
</reference>
<proteinExistence type="predicted"/>
<name>X1BIF1_9ZZZZ</name>
<feature type="non-terminal residue" evidence="1">
    <location>
        <position position="1"/>
    </location>
</feature>
<sequence length="35" mass="4131">EEYIGYSLRGDNGIEVRHSLEEIGERIVKEVREVR</sequence>
<protein>
    <submittedName>
        <fullName evidence="1">Uncharacterized protein</fullName>
    </submittedName>
</protein>
<comment type="caution">
    <text evidence="1">The sequence shown here is derived from an EMBL/GenBank/DDBJ whole genome shotgun (WGS) entry which is preliminary data.</text>
</comment>